<evidence type="ECO:0000256" key="5">
    <source>
        <dbReference type="SAM" id="Coils"/>
    </source>
</evidence>
<keyword evidence="8" id="KW-1185">Reference proteome</keyword>
<evidence type="ECO:0000256" key="1">
    <source>
        <dbReference type="ARBA" id="ARBA00001947"/>
    </source>
</evidence>
<dbReference type="PANTHER" id="PTHR43462:SF1">
    <property type="entry name" value="ALANYL-TRNA EDITING PROTEIN AARSD1"/>
    <property type="match status" value="1"/>
</dbReference>
<evidence type="ECO:0000256" key="4">
    <source>
        <dbReference type="ARBA" id="ARBA00022833"/>
    </source>
</evidence>
<dbReference type="InterPro" id="IPR009000">
    <property type="entry name" value="Transl_B-barrel_sf"/>
</dbReference>
<dbReference type="SUPFAM" id="SSF50447">
    <property type="entry name" value="Translation proteins"/>
    <property type="match status" value="1"/>
</dbReference>
<dbReference type="RefSeq" id="WP_255227829.1">
    <property type="nucleotide sequence ID" value="NZ_JAJEKE010000011.1"/>
</dbReference>
<name>A0ABT1NGF9_9FIRM</name>
<evidence type="ECO:0000256" key="3">
    <source>
        <dbReference type="ARBA" id="ARBA00022723"/>
    </source>
</evidence>
<proteinExistence type="predicted"/>
<feature type="domain" description="Alanyl-transfer RNA synthetases family profile" evidence="6">
    <location>
        <begin position="1"/>
        <end position="235"/>
    </location>
</feature>
<dbReference type="Gene3D" id="2.40.30.130">
    <property type="match status" value="1"/>
</dbReference>
<organism evidence="7 8">
    <name type="scientific">Lutispora saccharofermentans</name>
    <dbReference type="NCBI Taxonomy" id="3024236"/>
    <lineage>
        <taxon>Bacteria</taxon>
        <taxon>Bacillati</taxon>
        <taxon>Bacillota</taxon>
        <taxon>Clostridia</taxon>
        <taxon>Lutisporales</taxon>
        <taxon>Lutisporaceae</taxon>
        <taxon>Lutispora</taxon>
    </lineage>
</organism>
<evidence type="ECO:0000259" key="6">
    <source>
        <dbReference type="PROSITE" id="PS50860"/>
    </source>
</evidence>
<dbReference type="PANTHER" id="PTHR43462">
    <property type="entry name" value="ALANYL-TRNA EDITING PROTEIN"/>
    <property type="match status" value="1"/>
</dbReference>
<dbReference type="InterPro" id="IPR003156">
    <property type="entry name" value="DHHA1_dom"/>
</dbReference>
<feature type="coiled-coil region" evidence="5">
    <location>
        <begin position="251"/>
        <end position="285"/>
    </location>
</feature>
<keyword evidence="3" id="KW-0479">Metal-binding</keyword>
<dbReference type="InterPro" id="IPR018163">
    <property type="entry name" value="Thr/Ala-tRNA-synth_IIc_edit"/>
</dbReference>
<keyword evidence="5" id="KW-0175">Coiled coil</keyword>
<dbReference type="InterPro" id="IPR018164">
    <property type="entry name" value="Ala-tRNA-synth_IIc_N"/>
</dbReference>
<evidence type="ECO:0000313" key="8">
    <source>
        <dbReference type="Proteomes" id="UP001651880"/>
    </source>
</evidence>
<accession>A0ABT1NGF9</accession>
<comment type="cofactor">
    <cofactor evidence="1">
        <name>Zn(2+)</name>
        <dbReference type="ChEBI" id="CHEBI:29105"/>
    </cofactor>
</comment>
<gene>
    <name evidence="7" type="ORF">LJD61_12215</name>
</gene>
<evidence type="ECO:0000313" key="7">
    <source>
        <dbReference type="EMBL" id="MCQ1530309.1"/>
    </source>
</evidence>
<dbReference type="Gene3D" id="3.10.310.40">
    <property type="match status" value="1"/>
</dbReference>
<dbReference type="InterPro" id="IPR018165">
    <property type="entry name" value="Ala-tRNA-synth_IIc_core"/>
</dbReference>
<dbReference type="Pfam" id="PF01411">
    <property type="entry name" value="tRNA-synt_2c"/>
    <property type="match status" value="1"/>
</dbReference>
<protein>
    <submittedName>
        <fullName evidence="7">DHHA1 domain-containing protein</fullName>
    </submittedName>
</protein>
<reference evidence="7 8" key="1">
    <citation type="submission" date="2021-10" db="EMBL/GenBank/DDBJ databases">
        <title>Lutispora strain m25 sp. nov., a thermophilic, non-spore-forming bacterium isolated from a lab-scale methanogenic bioreactor digesting anaerobic sludge.</title>
        <authorList>
            <person name="El Houari A."/>
            <person name="Mcdonald J."/>
        </authorList>
    </citation>
    <scope>NUCLEOTIDE SEQUENCE [LARGE SCALE GENOMIC DNA]</scope>
    <source>
        <strain evidence="8">m25</strain>
    </source>
</reference>
<dbReference type="InterPro" id="IPR051335">
    <property type="entry name" value="Alanyl-tRNA_Editing_Enzymes"/>
</dbReference>
<comment type="caution">
    <text evidence="7">The sequence shown here is derived from an EMBL/GenBank/DDBJ whole genome shotgun (WGS) entry which is preliminary data.</text>
</comment>
<dbReference type="InterPro" id="IPR012947">
    <property type="entry name" value="tRNA_SAD"/>
</dbReference>
<dbReference type="PROSITE" id="PS50860">
    <property type="entry name" value="AA_TRNA_LIGASE_II_ALA"/>
    <property type="match status" value="1"/>
</dbReference>
<dbReference type="EMBL" id="JAJEKE010000011">
    <property type="protein sequence ID" value="MCQ1530309.1"/>
    <property type="molecule type" value="Genomic_DNA"/>
</dbReference>
<dbReference type="Pfam" id="PF02272">
    <property type="entry name" value="DHHA1"/>
    <property type="match status" value="1"/>
</dbReference>
<dbReference type="Proteomes" id="UP001651880">
    <property type="component" value="Unassembled WGS sequence"/>
</dbReference>
<sequence length="398" mass="45559">MSKRLYYESAYLRDFEANIVNCIEYNGRYGLLLDQTCFYPEGGGQPSDIGYIGECEITEVIEKEDQILHITDQGLGQQKVKCKINWKRRYDFMQQHTGQHILSHCFLELFNGKTDSFHLSTNTMSIEIDIKDFDQNRCNLVEDMANEIIYRNLPITTMIVDEKELQKLPLRKHPSVKDNIRIVKIGDIDYSPCGGTHVMSTGEVGIIKITNFEKLKESYRFEFLCGNRALGDYRDKNRLMLTLGAKFSVRYQELDKAVEKLINEHKNLSKDYASAKKALLKYEAEELFSKCKAINGKKILVKIFEDRKADEIKLLSSEIANHNQTVALFGVLNDSAQVIFTRSDDIDINMNSILKEVLPIINGKGGGNSKTAQGGGSMLQNLNNLMEEAYRKILHYYI</sequence>
<keyword evidence="4" id="KW-0862">Zinc</keyword>
<evidence type="ECO:0000256" key="2">
    <source>
        <dbReference type="ARBA" id="ARBA00004496"/>
    </source>
</evidence>
<comment type="subcellular location">
    <subcellularLocation>
        <location evidence="2">Cytoplasm</location>
    </subcellularLocation>
</comment>
<dbReference type="Pfam" id="PF07973">
    <property type="entry name" value="tRNA_SAD"/>
    <property type="match status" value="1"/>
</dbReference>
<dbReference type="SMART" id="SM00863">
    <property type="entry name" value="tRNA_SAD"/>
    <property type="match status" value="1"/>
</dbReference>
<dbReference type="Gene3D" id="3.30.980.10">
    <property type="entry name" value="Threonyl-trna Synthetase, Chain A, domain 2"/>
    <property type="match status" value="1"/>
</dbReference>
<dbReference type="SUPFAM" id="SSF55186">
    <property type="entry name" value="ThrRS/AlaRS common domain"/>
    <property type="match status" value="1"/>
</dbReference>